<dbReference type="AlphaFoldDB" id="A0A5N4E9E3"/>
<organism evidence="1 2">
    <name type="scientific">Camelus dromedarius</name>
    <name type="common">Dromedary</name>
    <name type="synonym">Arabian camel</name>
    <dbReference type="NCBI Taxonomy" id="9838"/>
    <lineage>
        <taxon>Eukaryota</taxon>
        <taxon>Metazoa</taxon>
        <taxon>Chordata</taxon>
        <taxon>Craniata</taxon>
        <taxon>Vertebrata</taxon>
        <taxon>Euteleostomi</taxon>
        <taxon>Mammalia</taxon>
        <taxon>Eutheria</taxon>
        <taxon>Laurasiatheria</taxon>
        <taxon>Artiodactyla</taxon>
        <taxon>Tylopoda</taxon>
        <taxon>Camelidae</taxon>
        <taxon>Camelus</taxon>
    </lineage>
</organism>
<gene>
    <name evidence="1" type="ORF">Cadr_000016411</name>
</gene>
<protein>
    <submittedName>
        <fullName evidence="1">Uncharacterized protein</fullName>
    </submittedName>
</protein>
<sequence length="543" mass="57979">MRSWVQAGAEGAWGAWGSEAGLHVTSIPGLRGARQLLAVGVGASPLTQRRGLALRRQGGEGILPAFPCQSAFTGGAAGGPPCFAFAFWDSRCPRGHRLPFVVTGGGSGALALGQALRWLATHSLVSCPEPGPTVGASRVNLLLSPATDWNGERPQGFWSQLLVRGRHSCPLALSSVKLLIWKPCCGTGVLRVDGLPCAATDRVSLSLAQTARAAWTLFALSVLGAETLLCQLREPPPTCAVVTSAPLQASGLEVKACQALIPELWEDSCRVSAGKPSFRNIPWGQVAGWFCSITFPLRGWAENRLVSESAYTAGSSGRCGRGVWRGFVGRVAGFGVVPPRVEGRHLAKFRAEEEVFSVEYPGACPSPFRLLKQDAVDGVAYEQQTFISTVLEPGRTSLYGLTSHSWRLNPHDLVASPNPHLLIPSPWGLDWVDWRVGVGKWAGRRNVSWGAHVALAVAMTTDLQCRQVPCRAGEGEGGNMDWLTAEPVTLVGKGQGKAGRRGVASFTLRGGWVRHFHHLQGFPCAPSSHPHPHPRLTDLLLSA</sequence>
<name>A0A5N4E9E3_CAMDR</name>
<accession>A0A5N4E9E3</accession>
<reference evidence="1 2" key="1">
    <citation type="journal article" date="2019" name="Mol. Ecol. Resour.">
        <title>Improving Illumina assemblies with Hi-C and long reads: an example with the North African dromedary.</title>
        <authorList>
            <person name="Elbers J.P."/>
            <person name="Rogers M.F."/>
            <person name="Perelman P.L."/>
            <person name="Proskuryakova A.A."/>
            <person name="Serdyukova N.A."/>
            <person name="Johnson W.E."/>
            <person name="Horin P."/>
            <person name="Corander J."/>
            <person name="Murphy D."/>
            <person name="Burger P.A."/>
        </authorList>
    </citation>
    <scope>NUCLEOTIDE SEQUENCE [LARGE SCALE GENOMIC DNA]</scope>
    <source>
        <strain evidence="1">Drom800</strain>
        <tissue evidence="1">Blood</tissue>
    </source>
</reference>
<evidence type="ECO:0000313" key="1">
    <source>
        <dbReference type="EMBL" id="KAB1279924.1"/>
    </source>
</evidence>
<comment type="caution">
    <text evidence="1">The sequence shown here is derived from an EMBL/GenBank/DDBJ whole genome shotgun (WGS) entry which is preliminary data.</text>
</comment>
<keyword evidence="2" id="KW-1185">Reference proteome</keyword>
<dbReference type="Proteomes" id="UP000299084">
    <property type="component" value="Unassembled WGS sequence"/>
</dbReference>
<evidence type="ECO:0000313" key="2">
    <source>
        <dbReference type="Proteomes" id="UP000299084"/>
    </source>
</evidence>
<proteinExistence type="predicted"/>
<dbReference type="EMBL" id="JWIN03000004">
    <property type="protein sequence ID" value="KAB1279924.1"/>
    <property type="molecule type" value="Genomic_DNA"/>
</dbReference>